<gene>
    <name evidence="2" type="ORF">GRI55_00375</name>
    <name evidence="1" type="ORF">QOZ97_001388</name>
</gene>
<organism evidence="2 3">
    <name type="scientific">Qipengyuania citrea</name>
    <dbReference type="NCBI Taxonomy" id="225971"/>
    <lineage>
        <taxon>Bacteria</taxon>
        <taxon>Pseudomonadati</taxon>
        <taxon>Pseudomonadota</taxon>
        <taxon>Alphaproteobacteria</taxon>
        <taxon>Sphingomonadales</taxon>
        <taxon>Erythrobacteraceae</taxon>
        <taxon>Qipengyuania</taxon>
    </lineage>
</organism>
<sequence length="69" mass="7624">MTEQKAKTSDRMICKTVRSVRSRAIKNEVCMTKKQWLAAARQGNGLARSIVRGAASGQWDVLDRDDGAT</sequence>
<dbReference type="RefSeq" id="WP_160765829.1">
    <property type="nucleotide sequence ID" value="NZ_JAUSWK010000002.1"/>
</dbReference>
<comment type="caution">
    <text evidence="2">The sequence shown here is derived from an EMBL/GenBank/DDBJ whole genome shotgun (WGS) entry which is preliminary data.</text>
</comment>
<evidence type="ECO:0000313" key="4">
    <source>
        <dbReference type="Proteomes" id="UP001238601"/>
    </source>
</evidence>
<evidence type="ECO:0000313" key="3">
    <source>
        <dbReference type="Proteomes" id="UP000439914"/>
    </source>
</evidence>
<evidence type="ECO:0000313" key="2">
    <source>
        <dbReference type="EMBL" id="MXP34223.1"/>
    </source>
</evidence>
<dbReference type="AlphaFoldDB" id="A0A6I4UAM4"/>
<dbReference type="Proteomes" id="UP000439914">
    <property type="component" value="Unassembled WGS sequence"/>
</dbReference>
<dbReference type="EMBL" id="WTYG01000001">
    <property type="protein sequence ID" value="MXP34223.1"/>
    <property type="molecule type" value="Genomic_DNA"/>
</dbReference>
<protein>
    <submittedName>
        <fullName evidence="2">Uncharacterized protein</fullName>
    </submittedName>
</protein>
<reference evidence="2 3" key="1">
    <citation type="submission" date="2019-12" db="EMBL/GenBank/DDBJ databases">
        <title>Genomic-based taxomic classification of the family Erythrobacteraceae.</title>
        <authorList>
            <person name="Xu L."/>
        </authorList>
    </citation>
    <scope>NUCLEOTIDE SEQUENCE [LARGE SCALE GENOMIC DNA]</scope>
    <source>
        <strain evidence="2 3">CGMCC 1.8703</strain>
    </source>
</reference>
<proteinExistence type="predicted"/>
<dbReference type="EMBL" id="JAUSWK010000002">
    <property type="protein sequence ID" value="MDQ0565855.1"/>
    <property type="molecule type" value="Genomic_DNA"/>
</dbReference>
<evidence type="ECO:0000313" key="1">
    <source>
        <dbReference type="EMBL" id="MDQ0565855.1"/>
    </source>
</evidence>
<accession>A0A6I4UAM4</accession>
<keyword evidence="4" id="KW-1185">Reference proteome</keyword>
<reference evidence="1 4" key="2">
    <citation type="submission" date="2023-07" db="EMBL/GenBank/DDBJ databases">
        <title>Genomic Encyclopedia of Type Strains, Phase IV (KMG-IV): sequencing the most valuable type-strain genomes for metagenomic binning, comparative biology and taxonomic classification.</title>
        <authorList>
            <person name="Goeker M."/>
        </authorList>
    </citation>
    <scope>NUCLEOTIDE SEQUENCE [LARGE SCALE GENOMIC DNA]</scope>
    <source>
        <strain evidence="1 4">DSM 14432</strain>
    </source>
</reference>
<dbReference type="GeneID" id="93686213"/>
<name>A0A6I4UAM4_9SPHN</name>
<dbReference type="Proteomes" id="UP001238601">
    <property type="component" value="Unassembled WGS sequence"/>
</dbReference>